<keyword evidence="5" id="KW-1185">Reference proteome</keyword>
<dbReference type="Pfam" id="PF13637">
    <property type="entry name" value="Ank_4"/>
    <property type="match status" value="1"/>
</dbReference>
<evidence type="ECO:0000313" key="4">
    <source>
        <dbReference type="EMBL" id="KAK1599181.1"/>
    </source>
</evidence>
<dbReference type="Pfam" id="PF12796">
    <property type="entry name" value="Ank_2"/>
    <property type="match status" value="2"/>
</dbReference>
<comment type="caution">
    <text evidence="4">The sequence shown here is derived from an EMBL/GenBank/DDBJ whole genome shotgun (WGS) entry which is preliminary data.</text>
</comment>
<evidence type="ECO:0000313" key="5">
    <source>
        <dbReference type="Proteomes" id="UP001230504"/>
    </source>
</evidence>
<dbReference type="PANTHER" id="PTHR24189">
    <property type="entry name" value="MYOTROPHIN"/>
    <property type="match status" value="1"/>
</dbReference>
<reference evidence="4" key="1">
    <citation type="submission" date="2021-06" db="EMBL/GenBank/DDBJ databases">
        <title>Comparative genomics, transcriptomics and evolutionary studies reveal genomic signatures of adaptation to plant cell wall in hemibiotrophic fungi.</title>
        <authorList>
            <consortium name="DOE Joint Genome Institute"/>
            <person name="Baroncelli R."/>
            <person name="Diaz J.F."/>
            <person name="Benocci T."/>
            <person name="Peng M."/>
            <person name="Battaglia E."/>
            <person name="Haridas S."/>
            <person name="Andreopoulos W."/>
            <person name="Labutti K."/>
            <person name="Pangilinan J."/>
            <person name="Floch G.L."/>
            <person name="Makela M.R."/>
            <person name="Henrissat B."/>
            <person name="Grigoriev I.V."/>
            <person name="Crouch J.A."/>
            <person name="De Vries R.P."/>
            <person name="Sukno S.A."/>
            <person name="Thon M.R."/>
        </authorList>
    </citation>
    <scope>NUCLEOTIDE SEQUENCE</scope>
    <source>
        <strain evidence="4">CBS 125086</strain>
    </source>
</reference>
<evidence type="ECO:0000256" key="3">
    <source>
        <dbReference type="PROSITE-ProRule" id="PRU00023"/>
    </source>
</evidence>
<sequence>MRILMDEALEEKTDRNESSTETISPWSDEYTIPAKRRRTVENTGSERQRTFDWSPVQFIHESVHEFLLIGSGLSFLQADGPQRSLSERHEILAECCMACILQGSHFLQICQPGKVQGKRSLSETDLPFLHYALSGVFYHARQVERGGMLAEKVLRQLADVRRTFWTAWQFVASMDSKGEDAWGSRTPLHLLSHHRMFLSASFVLKLGFDIDAQDGRGDSALHCAARGEIVETAQFLTGDQVGNGLRAANVNLENKCGETALHLAVKYEEVAMVHLLLRHGANTGIQNKGGDAAIHIALGTTGCSIVQMLVKYGADVHLRNRTGEMAVHIASRIPNVSILESPIQQDGDINAKDRRGMTPIHHRIKKNLGMRPLVRLGANVRAQCFDGKTALHVFMEVGSCDHDGFNAFGHAQDLMFIKDSHGMTALHYAAEKTSAAMVRRLLLLVPEESKRSRLLSSQDRFGQTALHFAARRDNLDIFRVLFESGADLKLRDRNGIKPVDHAADKVSREPSLERQLFLLGYRRILRHQNGRMVSGLTK</sequence>
<protein>
    <submittedName>
        <fullName evidence="4">Ankyrin repeat-containing domain protein</fullName>
    </submittedName>
</protein>
<dbReference type="Gene3D" id="1.25.40.20">
    <property type="entry name" value="Ankyrin repeat-containing domain"/>
    <property type="match status" value="2"/>
</dbReference>
<dbReference type="SMART" id="SM00248">
    <property type="entry name" value="ANK"/>
    <property type="match status" value="7"/>
</dbReference>
<dbReference type="InterPro" id="IPR050745">
    <property type="entry name" value="Multifunctional_regulatory"/>
</dbReference>
<dbReference type="RefSeq" id="XP_060419843.1">
    <property type="nucleotide sequence ID" value="XM_060551535.1"/>
</dbReference>
<organism evidence="4 5">
    <name type="scientific">Colletotrichum navitas</name>
    <dbReference type="NCBI Taxonomy" id="681940"/>
    <lineage>
        <taxon>Eukaryota</taxon>
        <taxon>Fungi</taxon>
        <taxon>Dikarya</taxon>
        <taxon>Ascomycota</taxon>
        <taxon>Pezizomycotina</taxon>
        <taxon>Sordariomycetes</taxon>
        <taxon>Hypocreomycetidae</taxon>
        <taxon>Glomerellales</taxon>
        <taxon>Glomerellaceae</taxon>
        <taxon>Colletotrichum</taxon>
        <taxon>Colletotrichum graminicola species complex</taxon>
    </lineage>
</organism>
<feature type="repeat" description="ANK" evidence="3">
    <location>
        <begin position="461"/>
        <end position="493"/>
    </location>
</feature>
<accession>A0AAD8VBN1</accession>
<keyword evidence="1" id="KW-0677">Repeat</keyword>
<dbReference type="PROSITE" id="PS50088">
    <property type="entry name" value="ANK_REPEAT"/>
    <property type="match status" value="3"/>
</dbReference>
<dbReference type="InterPro" id="IPR036770">
    <property type="entry name" value="Ankyrin_rpt-contain_sf"/>
</dbReference>
<dbReference type="InterPro" id="IPR002110">
    <property type="entry name" value="Ankyrin_rpt"/>
</dbReference>
<dbReference type="PANTHER" id="PTHR24189:SF72">
    <property type="entry name" value="ANKYRIN REPEAT-CONTAINING DOMAIN-CONTAINING PROTEIN"/>
    <property type="match status" value="1"/>
</dbReference>
<dbReference type="GeneID" id="85435775"/>
<dbReference type="PROSITE" id="PS50297">
    <property type="entry name" value="ANK_REP_REGION"/>
    <property type="match status" value="3"/>
</dbReference>
<name>A0AAD8VBN1_9PEZI</name>
<dbReference type="SUPFAM" id="SSF48403">
    <property type="entry name" value="Ankyrin repeat"/>
    <property type="match status" value="1"/>
</dbReference>
<evidence type="ECO:0000256" key="2">
    <source>
        <dbReference type="ARBA" id="ARBA00023043"/>
    </source>
</evidence>
<feature type="repeat" description="ANK" evidence="3">
    <location>
        <begin position="256"/>
        <end position="288"/>
    </location>
</feature>
<dbReference type="EMBL" id="JAHLJV010000003">
    <property type="protein sequence ID" value="KAK1599181.1"/>
    <property type="molecule type" value="Genomic_DNA"/>
</dbReference>
<dbReference type="AlphaFoldDB" id="A0AAD8VBN1"/>
<evidence type="ECO:0000256" key="1">
    <source>
        <dbReference type="ARBA" id="ARBA00022737"/>
    </source>
</evidence>
<dbReference type="Proteomes" id="UP001230504">
    <property type="component" value="Unassembled WGS sequence"/>
</dbReference>
<feature type="repeat" description="ANK" evidence="3">
    <location>
        <begin position="289"/>
        <end position="321"/>
    </location>
</feature>
<proteinExistence type="predicted"/>
<gene>
    <name evidence="4" type="ORF">LY79DRAFT_211319</name>
</gene>
<keyword evidence="2 3" id="KW-0040">ANK repeat</keyword>